<feature type="compositionally biased region" description="Polar residues" evidence="5">
    <location>
        <begin position="534"/>
        <end position="544"/>
    </location>
</feature>
<feature type="compositionally biased region" description="Basic and acidic residues" evidence="5">
    <location>
        <begin position="243"/>
        <end position="253"/>
    </location>
</feature>
<dbReference type="EMBL" id="WIXP02000010">
    <property type="protein sequence ID" value="KAF6203803.1"/>
    <property type="molecule type" value="Genomic_DNA"/>
</dbReference>
<keyword evidence="9" id="KW-1185">Reference proteome</keyword>
<dbReference type="PANTHER" id="PTHR23167">
    <property type="entry name" value="CALPONIN HOMOLOGY DOMAIN-CONTAINING PROTEIN DDB_G0272472-RELATED"/>
    <property type="match status" value="1"/>
</dbReference>
<evidence type="ECO:0000313" key="8">
    <source>
        <dbReference type="EMBL" id="KAF6203803.1"/>
    </source>
</evidence>
<feature type="region of interest" description="Disordered" evidence="5">
    <location>
        <begin position="708"/>
        <end position="738"/>
    </location>
</feature>
<dbReference type="SMART" id="SM01203">
    <property type="entry name" value="DUF3585"/>
    <property type="match status" value="1"/>
</dbReference>
<feature type="region of interest" description="Disordered" evidence="5">
    <location>
        <begin position="188"/>
        <end position="210"/>
    </location>
</feature>
<dbReference type="InterPro" id="IPR022735">
    <property type="entry name" value="bMERB_dom"/>
</dbReference>
<feature type="compositionally biased region" description="Basic and acidic residues" evidence="5">
    <location>
        <begin position="359"/>
        <end position="376"/>
    </location>
</feature>
<feature type="compositionally biased region" description="Polar residues" evidence="5">
    <location>
        <begin position="451"/>
        <end position="462"/>
    </location>
</feature>
<sequence length="1090" mass="121458">MLFNLCSRKEGAPPWRELCVVCNHPVYLAQRLRVQGNLYHRTCFRCARCSAQLTLVDYYETHDGKFCCETCPDEVTADKTLDPKPSEIDGEFPLEVEESHWTNRPSPTPELSPTTRQSIVAMRRMFFDTDDAKLTRCETLRTDLPPADIPIPPNDQVKPQIVHSPITDKLSDSLKQNSVELPNTGACVEYQSDSTSPRPSKRTLVDKSNHSGSILGELEIKSRLSPIDSNGGTSELNDTILAKSDKSPSPRYTDKIGVKVLPALPTKLVLGRTTDDTVDVKINNNDETKHPNHDDDDAPCIEASKNNSTSHEVNTKESPEPPKEIVESTTTKEPNKSELSEVKDHESPNVSLIGNSEVIDDHKTDFGENEGKKEEVVVEAVNPHLVPPSRPTRRQKSPKAHPRERKPKPPLGEYPEDLNPFGDEDEEETEEPSAAGTNPFGSDSEEEFDSTAMTSTPLTSPYKTPARPTPSASPGSDRRMPDLSPIRKVPSLNPFEDSDDELDEEKPAKPVPLPRKTLPSPEPPRVPFPRSALRASQRSIDSTFSTSSRKKRPAPPPPTPPSPSSTIRSTRSRKTRRAPLPPGMASSRLSLASDSISLGGFSVAESMDLPVQISAVTDRITEWVATSKLETSFDTTRSVADDSMTSRSFAENSASELQPTSPIPPVDSKSDASSNPKPCASPIPVIEIADDSVSSTNRDEVLNLKNESHEEPKTIEVTPSTSPMKIRDLSPSDEPLDNRIDPVIEIKAGKNIENIESIDKLQHDKLKSEVENMKEIKDRRKSVSDSIGSDHIEHIIKRTESGGLTLTRSPKKLQAPRPLEPKVSITNRNSATDSDVEDRLLNNKKNKDDVNMTRKISGSSTESSSGGFSLHKSAHGQWKRKKAPAPPLPLNPDQRVVKKDIPLLKIKQELNDIEIKQQGLERQGVALEARIRDKFDSDASITPYVEELVLQLFELVNEKNELFRKQAELMYLRRQQHLEEEQADLEKEIRALMGRPEANKTDTDKELEEQLIQRLVEVVERRDAIVQCLEMDRIREAEEDRSISAQLNVFTKAMAPDDKTATSPKKRKSYPEGTKKKWYTLSRSPKKTHS</sequence>
<evidence type="ECO:0000256" key="1">
    <source>
        <dbReference type="ARBA" id="ARBA00022723"/>
    </source>
</evidence>
<dbReference type="InterPro" id="IPR050540">
    <property type="entry name" value="F-actin_Monoox_Mical"/>
</dbReference>
<dbReference type="SUPFAM" id="SSF57716">
    <property type="entry name" value="Glucocorticoid receptor-like (DNA-binding domain)"/>
    <property type="match status" value="1"/>
</dbReference>
<dbReference type="Proteomes" id="UP000466442">
    <property type="component" value="Unassembled WGS sequence"/>
</dbReference>
<dbReference type="PROSITE" id="PS00478">
    <property type="entry name" value="LIM_DOMAIN_1"/>
    <property type="match status" value="1"/>
</dbReference>
<dbReference type="PROSITE" id="PS50023">
    <property type="entry name" value="LIM_DOMAIN_2"/>
    <property type="match status" value="1"/>
</dbReference>
<feature type="compositionally biased region" description="Acidic residues" evidence="5">
    <location>
        <begin position="422"/>
        <end position="431"/>
    </location>
</feature>
<comment type="caution">
    <text evidence="8">The sequence shown here is derived from an EMBL/GenBank/DDBJ whole genome shotgun (WGS) entry which is preliminary data.</text>
</comment>
<proteinExistence type="predicted"/>
<keyword evidence="1 4" id="KW-0479">Metal-binding</keyword>
<feature type="compositionally biased region" description="Pro residues" evidence="5">
    <location>
        <begin position="554"/>
        <end position="563"/>
    </location>
</feature>
<gene>
    <name evidence="8" type="ORF">GE061_002138</name>
</gene>
<dbReference type="PANTHER" id="PTHR23167:SF84">
    <property type="entry name" value="ALPHA ACTININ 3-RELATED"/>
    <property type="match status" value="1"/>
</dbReference>
<feature type="compositionally biased region" description="Basic and acidic residues" evidence="5">
    <location>
        <begin position="333"/>
        <end position="347"/>
    </location>
</feature>
<feature type="region of interest" description="Disordered" evidence="5">
    <location>
        <begin position="281"/>
        <end position="588"/>
    </location>
</feature>
<feature type="domain" description="BMERB" evidence="7">
    <location>
        <begin position="893"/>
        <end position="1045"/>
    </location>
</feature>
<evidence type="ECO:0000256" key="3">
    <source>
        <dbReference type="ARBA" id="ARBA00023038"/>
    </source>
</evidence>
<reference evidence="8" key="1">
    <citation type="journal article" date="2021" name="Mol. Ecol. Resour.">
        <title>Apolygus lucorum genome provides insights into omnivorousness and mesophyll feeding.</title>
        <authorList>
            <person name="Liu Y."/>
            <person name="Liu H."/>
            <person name="Wang H."/>
            <person name="Huang T."/>
            <person name="Liu B."/>
            <person name="Yang B."/>
            <person name="Yin L."/>
            <person name="Li B."/>
            <person name="Zhang Y."/>
            <person name="Zhang S."/>
            <person name="Jiang F."/>
            <person name="Zhang X."/>
            <person name="Ren Y."/>
            <person name="Wang B."/>
            <person name="Wang S."/>
            <person name="Lu Y."/>
            <person name="Wu K."/>
            <person name="Fan W."/>
            <person name="Wang G."/>
        </authorList>
    </citation>
    <scope>NUCLEOTIDE SEQUENCE</scope>
    <source>
        <strain evidence="8">12Hb</strain>
    </source>
</reference>
<protein>
    <recommendedName>
        <fullName evidence="10">LIM zinc-binding domain-containing protein</fullName>
    </recommendedName>
</protein>
<evidence type="ECO:0000259" key="7">
    <source>
        <dbReference type="PROSITE" id="PS51848"/>
    </source>
</evidence>
<keyword evidence="3 4" id="KW-0440">LIM domain</keyword>
<feature type="compositionally biased region" description="Polar residues" evidence="5">
    <location>
        <begin position="227"/>
        <end position="237"/>
    </location>
</feature>
<evidence type="ECO:0000256" key="4">
    <source>
        <dbReference type="PROSITE-ProRule" id="PRU00125"/>
    </source>
</evidence>
<dbReference type="PROSITE" id="PS51848">
    <property type="entry name" value="BMERB"/>
    <property type="match status" value="1"/>
</dbReference>
<feature type="compositionally biased region" description="Basic and acidic residues" evidence="5">
    <location>
        <begin position="725"/>
        <end position="738"/>
    </location>
</feature>
<feature type="region of interest" description="Disordered" evidence="5">
    <location>
        <begin position="798"/>
        <end position="893"/>
    </location>
</feature>
<dbReference type="GO" id="GO:0046872">
    <property type="term" value="F:metal ion binding"/>
    <property type="evidence" value="ECO:0007669"/>
    <property type="project" value="UniProtKB-KW"/>
</dbReference>
<name>A0A8S9X4C0_APOLU</name>
<evidence type="ECO:0000256" key="2">
    <source>
        <dbReference type="ARBA" id="ARBA00022833"/>
    </source>
</evidence>
<dbReference type="OrthoDB" id="6631118at2759"/>
<dbReference type="Pfam" id="PF00412">
    <property type="entry name" value="LIM"/>
    <property type="match status" value="1"/>
</dbReference>
<feature type="region of interest" description="Disordered" evidence="5">
    <location>
        <begin position="1053"/>
        <end position="1090"/>
    </location>
</feature>
<evidence type="ECO:0008006" key="10">
    <source>
        <dbReference type="Google" id="ProtNLM"/>
    </source>
</evidence>
<feature type="compositionally biased region" description="Low complexity" evidence="5">
    <location>
        <begin position="857"/>
        <end position="869"/>
    </location>
</feature>
<organism evidence="8 9">
    <name type="scientific">Apolygus lucorum</name>
    <name type="common">Small green plant bug</name>
    <name type="synonym">Lygocoris lucorum</name>
    <dbReference type="NCBI Taxonomy" id="248454"/>
    <lineage>
        <taxon>Eukaryota</taxon>
        <taxon>Metazoa</taxon>
        <taxon>Ecdysozoa</taxon>
        <taxon>Arthropoda</taxon>
        <taxon>Hexapoda</taxon>
        <taxon>Insecta</taxon>
        <taxon>Pterygota</taxon>
        <taxon>Neoptera</taxon>
        <taxon>Paraneoptera</taxon>
        <taxon>Hemiptera</taxon>
        <taxon>Heteroptera</taxon>
        <taxon>Panheteroptera</taxon>
        <taxon>Cimicomorpha</taxon>
        <taxon>Miridae</taxon>
        <taxon>Mirini</taxon>
        <taxon>Apolygus</taxon>
    </lineage>
</organism>
<feature type="compositionally biased region" description="Basic residues" evidence="5">
    <location>
        <begin position="872"/>
        <end position="883"/>
    </location>
</feature>
<keyword evidence="2 4" id="KW-0862">Zinc</keyword>
<evidence type="ECO:0000259" key="6">
    <source>
        <dbReference type="PROSITE" id="PS50023"/>
    </source>
</evidence>
<feature type="compositionally biased region" description="Basic and acidic residues" evidence="5">
    <location>
        <begin position="837"/>
        <end position="852"/>
    </location>
</feature>
<dbReference type="Gene3D" id="2.10.110.10">
    <property type="entry name" value="Cysteine Rich Protein"/>
    <property type="match status" value="1"/>
</dbReference>
<feature type="compositionally biased region" description="Basic residues" evidence="5">
    <location>
        <begin position="391"/>
        <end position="408"/>
    </location>
</feature>
<dbReference type="Pfam" id="PF12130">
    <property type="entry name" value="bMERB_dom"/>
    <property type="match status" value="1"/>
</dbReference>
<dbReference type="SMART" id="SM00132">
    <property type="entry name" value="LIM"/>
    <property type="match status" value="1"/>
</dbReference>
<evidence type="ECO:0000256" key="5">
    <source>
        <dbReference type="SAM" id="MobiDB-lite"/>
    </source>
</evidence>
<feature type="compositionally biased region" description="Polar residues" evidence="5">
    <location>
        <begin position="824"/>
        <end position="833"/>
    </location>
</feature>
<feature type="region of interest" description="Disordered" evidence="5">
    <location>
        <begin position="224"/>
        <end position="253"/>
    </location>
</feature>
<feature type="region of interest" description="Disordered" evidence="5">
    <location>
        <begin position="632"/>
        <end position="683"/>
    </location>
</feature>
<accession>A0A8S9X4C0</accession>
<dbReference type="CDD" id="cd09400">
    <property type="entry name" value="LIM_like_1"/>
    <property type="match status" value="1"/>
</dbReference>
<dbReference type="InterPro" id="IPR001781">
    <property type="entry name" value="Znf_LIM"/>
</dbReference>
<feature type="domain" description="LIM zinc-binding" evidence="6">
    <location>
        <begin position="17"/>
        <end position="78"/>
    </location>
</feature>
<dbReference type="AlphaFoldDB" id="A0A8S9X4C0"/>
<feature type="compositionally biased region" description="Polar residues" evidence="5">
    <location>
        <begin position="632"/>
        <end position="660"/>
    </location>
</feature>
<feature type="compositionally biased region" description="Basic and acidic residues" evidence="5">
    <location>
        <begin position="313"/>
        <end position="326"/>
    </location>
</feature>
<evidence type="ECO:0000313" key="9">
    <source>
        <dbReference type="Proteomes" id="UP000466442"/>
    </source>
</evidence>
<feature type="compositionally biased region" description="Basic and acidic residues" evidence="5">
    <location>
        <begin position="281"/>
        <end position="293"/>
    </location>
</feature>